<proteinExistence type="predicted"/>
<evidence type="ECO:0000313" key="2">
    <source>
        <dbReference type="EMBL" id="KAL0567505.1"/>
    </source>
</evidence>
<dbReference type="Proteomes" id="UP001465976">
    <property type="component" value="Unassembled WGS sequence"/>
</dbReference>
<evidence type="ECO:0000313" key="3">
    <source>
        <dbReference type="Proteomes" id="UP001465976"/>
    </source>
</evidence>
<gene>
    <name evidence="2" type="ORF">V5O48_014490</name>
</gene>
<protein>
    <submittedName>
        <fullName evidence="2">Uncharacterized protein</fullName>
    </submittedName>
</protein>
<feature type="region of interest" description="Disordered" evidence="1">
    <location>
        <begin position="133"/>
        <end position="155"/>
    </location>
</feature>
<accession>A0ABR3EX77</accession>
<sequence length="202" mass="22355">MSPNMPLWKLFYQKPPDDPDSAFSQQDTGHKKAWCIAEINENIAALKRAGSDKTDVELHTKALMRPNLVKYISGRSDQMLKHLRTCHIILTSQHLMDERNTVVLEYELSRIKKLSGVPLSTLAASYVSGVNRAGSSSSTPVTPHSSLQSPTPSFSPLSPLPSLSGVAYGGLGTLTIQKRKRVSSDHESELSYLNRYDGMWTL</sequence>
<dbReference type="EMBL" id="JBAHYK010001569">
    <property type="protein sequence ID" value="KAL0567505.1"/>
    <property type="molecule type" value="Genomic_DNA"/>
</dbReference>
<name>A0ABR3EX77_9AGAR</name>
<organism evidence="2 3">
    <name type="scientific">Marasmius crinis-equi</name>
    <dbReference type="NCBI Taxonomy" id="585013"/>
    <lineage>
        <taxon>Eukaryota</taxon>
        <taxon>Fungi</taxon>
        <taxon>Dikarya</taxon>
        <taxon>Basidiomycota</taxon>
        <taxon>Agaricomycotina</taxon>
        <taxon>Agaricomycetes</taxon>
        <taxon>Agaricomycetidae</taxon>
        <taxon>Agaricales</taxon>
        <taxon>Marasmiineae</taxon>
        <taxon>Marasmiaceae</taxon>
        <taxon>Marasmius</taxon>
    </lineage>
</organism>
<keyword evidence="3" id="KW-1185">Reference proteome</keyword>
<comment type="caution">
    <text evidence="2">The sequence shown here is derived from an EMBL/GenBank/DDBJ whole genome shotgun (WGS) entry which is preliminary data.</text>
</comment>
<evidence type="ECO:0000256" key="1">
    <source>
        <dbReference type="SAM" id="MobiDB-lite"/>
    </source>
</evidence>
<feature type="compositionally biased region" description="Low complexity" evidence="1">
    <location>
        <begin position="135"/>
        <end position="155"/>
    </location>
</feature>
<reference evidence="2 3" key="1">
    <citation type="submission" date="2024-02" db="EMBL/GenBank/DDBJ databases">
        <title>A draft genome for the cacao thread blight pathogen Marasmius crinis-equi.</title>
        <authorList>
            <person name="Cohen S.P."/>
            <person name="Baruah I.K."/>
            <person name="Amoako-Attah I."/>
            <person name="Bukari Y."/>
            <person name="Meinhardt L.W."/>
            <person name="Bailey B.A."/>
        </authorList>
    </citation>
    <scope>NUCLEOTIDE SEQUENCE [LARGE SCALE GENOMIC DNA]</scope>
    <source>
        <strain evidence="2 3">GH-76</strain>
    </source>
</reference>